<keyword evidence="4" id="KW-0472">Membrane</keyword>
<gene>
    <name evidence="6" type="ORF">BLL37_17130</name>
</gene>
<protein>
    <recommendedName>
        <fullName evidence="5">OmpR/PhoB-type domain-containing protein</fullName>
    </recommendedName>
</protein>
<keyword evidence="4" id="KW-1133">Transmembrane helix</keyword>
<evidence type="ECO:0000259" key="5">
    <source>
        <dbReference type="PROSITE" id="PS51755"/>
    </source>
</evidence>
<reference evidence="6 7" key="1">
    <citation type="submission" date="2016-10" db="EMBL/GenBank/DDBJ databases">
        <title>Pseudomonas lactis sp. nov. and Pseudomonas paralactis sp. nov., isolated from bovine raw milk.</title>
        <authorList>
            <person name="Von Neubeck M."/>
            <person name="Huptas C."/>
            <person name="Glueck C."/>
            <person name="Krewinkel M."/>
            <person name="Stoeckel M."/>
            <person name="Stressler T."/>
            <person name="Fischer L."/>
            <person name="Hinrichs J."/>
            <person name="Scherer S."/>
            <person name="Wenning M."/>
        </authorList>
    </citation>
    <scope>NUCLEOTIDE SEQUENCE [LARGE SCALE GENOMIC DNA]</scope>
    <source>
        <strain evidence="6 7">DSM 18862</strain>
    </source>
</reference>
<dbReference type="GO" id="GO:0000160">
    <property type="term" value="P:phosphorelay signal transduction system"/>
    <property type="evidence" value="ECO:0007669"/>
    <property type="project" value="InterPro"/>
</dbReference>
<name>A0A1V2JDT7_PSEAZ</name>
<keyword evidence="1 2" id="KW-0238">DNA-binding</keyword>
<dbReference type="Proteomes" id="UP000188559">
    <property type="component" value="Unassembled WGS sequence"/>
</dbReference>
<dbReference type="PROSITE" id="PS51755">
    <property type="entry name" value="OMPR_PHOB"/>
    <property type="match status" value="1"/>
</dbReference>
<dbReference type="GO" id="GO:0003677">
    <property type="term" value="F:DNA binding"/>
    <property type="evidence" value="ECO:0007669"/>
    <property type="project" value="UniProtKB-UniRule"/>
</dbReference>
<proteinExistence type="predicted"/>
<dbReference type="EMBL" id="MNPV01000005">
    <property type="protein sequence ID" value="ONH43522.1"/>
    <property type="molecule type" value="Genomic_DNA"/>
</dbReference>
<dbReference type="InterPro" id="IPR001867">
    <property type="entry name" value="OmpR/PhoB-type_DNA-bd"/>
</dbReference>
<feature type="domain" description="OmpR/PhoB-type" evidence="5">
    <location>
        <begin position="1"/>
        <end position="107"/>
    </location>
</feature>
<evidence type="ECO:0000256" key="3">
    <source>
        <dbReference type="SAM" id="MobiDB-lite"/>
    </source>
</evidence>
<dbReference type="Gene3D" id="1.10.10.10">
    <property type="entry name" value="Winged helix-like DNA-binding domain superfamily/Winged helix DNA-binding domain"/>
    <property type="match status" value="1"/>
</dbReference>
<keyword evidence="4" id="KW-0812">Transmembrane</keyword>
<keyword evidence="7" id="KW-1185">Reference proteome</keyword>
<feature type="region of interest" description="Disordered" evidence="3">
    <location>
        <begin position="413"/>
        <end position="436"/>
    </location>
</feature>
<dbReference type="OrthoDB" id="7209629at2"/>
<feature type="transmembrane region" description="Helical" evidence="4">
    <location>
        <begin position="131"/>
        <end position="149"/>
    </location>
</feature>
<organism evidence="6 7">
    <name type="scientific">Pseudomonas azotoformans</name>
    <dbReference type="NCBI Taxonomy" id="47878"/>
    <lineage>
        <taxon>Bacteria</taxon>
        <taxon>Pseudomonadati</taxon>
        <taxon>Pseudomonadota</taxon>
        <taxon>Gammaproteobacteria</taxon>
        <taxon>Pseudomonadales</taxon>
        <taxon>Pseudomonadaceae</taxon>
        <taxon>Pseudomonas</taxon>
    </lineage>
</organism>
<accession>A0A1V2JDT7</accession>
<evidence type="ECO:0000256" key="1">
    <source>
        <dbReference type="ARBA" id="ARBA00023125"/>
    </source>
</evidence>
<dbReference type="RefSeq" id="WP_071493211.1">
    <property type="nucleotide sequence ID" value="NZ_LT629702.1"/>
</dbReference>
<dbReference type="GO" id="GO:0006355">
    <property type="term" value="P:regulation of DNA-templated transcription"/>
    <property type="evidence" value="ECO:0007669"/>
    <property type="project" value="InterPro"/>
</dbReference>
<dbReference type="InterPro" id="IPR036388">
    <property type="entry name" value="WH-like_DNA-bd_sf"/>
</dbReference>
<sequence>MDKPQEIDEEHRLTAHAQRILKSGALGKSRQVIRLFEFLLERSLTATATKEVEIALAVFGRSTSVDLAADATVRVHIHRLRKKLDAAPADERGERLVLPRGEYRLVVAAPDEHAIYSDPAGRRYLDLDWRYFAGAALFLTFNALCWLWLAGKPPSDSRIESILWSGLTHSPAPLLIVSGDFYVFGEQGTDGSIHRMIADASIASSEALNQYKQRMPGAGQKYIDMNAYHLPSGLASALVSVTPILAATRSGNSSLIKDVTTSRFTNQMLSDHDIVYVGLLDTLGDLREPFFDLSGFSLSASGDTLVDRASGEQFQSDWAEPSTERIMRRDYAYVARFPGPAGNHIVVVAGIMDPALVEAAKIASDSAELSRLKTQLGNSEAFEAMYEVRTFGPSNVSAELLIARPLDVGQMWRARGASPGNGEARPRPLKTEAAAQ</sequence>
<feature type="DNA-binding region" description="OmpR/PhoB-type" evidence="2">
    <location>
        <begin position="1"/>
        <end position="107"/>
    </location>
</feature>
<dbReference type="AlphaFoldDB" id="A0A1V2JDT7"/>
<evidence type="ECO:0000313" key="7">
    <source>
        <dbReference type="Proteomes" id="UP000188559"/>
    </source>
</evidence>
<dbReference type="GeneID" id="57377016"/>
<evidence type="ECO:0000313" key="6">
    <source>
        <dbReference type="EMBL" id="ONH43522.1"/>
    </source>
</evidence>
<comment type="caution">
    <text evidence="6">The sequence shown here is derived from an EMBL/GenBank/DDBJ whole genome shotgun (WGS) entry which is preliminary data.</text>
</comment>
<evidence type="ECO:0000256" key="2">
    <source>
        <dbReference type="PROSITE-ProRule" id="PRU01091"/>
    </source>
</evidence>
<evidence type="ECO:0000256" key="4">
    <source>
        <dbReference type="SAM" id="Phobius"/>
    </source>
</evidence>